<dbReference type="RefSeq" id="WP_070175932.1">
    <property type="nucleotide sequence ID" value="NZ_BMJR01000001.1"/>
</dbReference>
<keyword evidence="1" id="KW-1133">Transmembrane helix</keyword>
<gene>
    <name evidence="2" type="ORF">BFC17_15770</name>
</gene>
<dbReference type="STRING" id="1856405.BFC17_15770"/>
<feature type="transmembrane region" description="Helical" evidence="1">
    <location>
        <begin position="55"/>
        <end position="72"/>
    </location>
</feature>
<keyword evidence="1" id="KW-0812">Transmembrane</keyword>
<evidence type="ECO:0000313" key="3">
    <source>
        <dbReference type="Proteomes" id="UP000176037"/>
    </source>
</evidence>
<proteinExistence type="predicted"/>
<evidence type="ECO:0008006" key="4">
    <source>
        <dbReference type="Google" id="ProtNLM"/>
    </source>
</evidence>
<name>A0A1E8FGH2_9ALTE</name>
<dbReference type="AlphaFoldDB" id="A0A1E8FGH2"/>
<evidence type="ECO:0000313" key="2">
    <source>
        <dbReference type="EMBL" id="OFI35014.1"/>
    </source>
</evidence>
<evidence type="ECO:0000256" key="1">
    <source>
        <dbReference type="SAM" id="Phobius"/>
    </source>
</evidence>
<keyword evidence="3" id="KW-1185">Reference proteome</keyword>
<reference evidence="2 3" key="1">
    <citation type="submission" date="2016-09" db="EMBL/GenBank/DDBJ databases">
        <title>Alteromonas lipolytica, a new species isolated from sea water.</title>
        <authorList>
            <person name="Wu Y.-H."/>
            <person name="Cheng H."/>
            <person name="Xu X.-W."/>
        </authorList>
    </citation>
    <scope>NUCLEOTIDE SEQUENCE [LARGE SCALE GENOMIC DNA]</scope>
    <source>
        <strain evidence="2 3">JW12</strain>
    </source>
</reference>
<dbReference type="EMBL" id="MJIC01000010">
    <property type="protein sequence ID" value="OFI35014.1"/>
    <property type="molecule type" value="Genomic_DNA"/>
</dbReference>
<feature type="transmembrane region" description="Helical" evidence="1">
    <location>
        <begin position="78"/>
        <end position="96"/>
    </location>
</feature>
<organism evidence="2 3">
    <name type="scientific">Alteromonas lipolytica</name>
    <dbReference type="NCBI Taxonomy" id="1856405"/>
    <lineage>
        <taxon>Bacteria</taxon>
        <taxon>Pseudomonadati</taxon>
        <taxon>Pseudomonadota</taxon>
        <taxon>Gammaproteobacteria</taxon>
        <taxon>Alteromonadales</taxon>
        <taxon>Alteromonadaceae</taxon>
        <taxon>Alteromonas/Salinimonas group</taxon>
        <taxon>Alteromonas</taxon>
    </lineage>
</organism>
<protein>
    <recommendedName>
        <fullName evidence="4">Zinc ribbon domain-containing protein</fullName>
    </recommendedName>
</protein>
<sequence>MALIDCPSCGKKMSDKAKTCPNCDFSYGDASVEDIERKESMKRFKKMHNIQNQSMLAMLLFIGGFGFMYWGGVSPGDVQHSVALMTCVIGFLWYGINRVRIVLLKRSSK</sequence>
<dbReference type="OrthoDB" id="8685152at2"/>
<comment type="caution">
    <text evidence="2">The sequence shown here is derived from an EMBL/GenBank/DDBJ whole genome shotgun (WGS) entry which is preliminary data.</text>
</comment>
<keyword evidence="1" id="KW-0472">Membrane</keyword>
<dbReference type="Proteomes" id="UP000176037">
    <property type="component" value="Unassembled WGS sequence"/>
</dbReference>
<accession>A0A1E8FGH2</accession>